<gene>
    <name evidence="2" type="ORF">RZS28_01680</name>
</gene>
<reference evidence="2 3" key="1">
    <citation type="submission" date="2023-10" db="EMBL/GenBank/DDBJ databases">
        <title>Novel methanotroph of the genus Methylocapsa from a subarctic wetland.</title>
        <authorList>
            <person name="Belova S.E."/>
            <person name="Oshkin I.Y."/>
            <person name="Miroshnikov K."/>
            <person name="Dedysh S.N."/>
        </authorList>
    </citation>
    <scope>NUCLEOTIDE SEQUENCE [LARGE SCALE GENOMIC DNA]</scope>
    <source>
        <strain evidence="2 3">RX1</strain>
    </source>
</reference>
<dbReference type="EMBL" id="CP136862">
    <property type="protein sequence ID" value="WOJ90049.1"/>
    <property type="molecule type" value="Genomic_DNA"/>
</dbReference>
<sequence length="74" mass="8041">MRIQAKLGLVAGAILASTLGFASLGQAAPATGLAAGQAARDAIGVEARPETAHYGHVHRHYHSHHRYYHHHYHR</sequence>
<name>A0ABZ0HUG5_9HYPH</name>
<feature type="signal peptide" evidence="1">
    <location>
        <begin position="1"/>
        <end position="22"/>
    </location>
</feature>
<evidence type="ECO:0000313" key="3">
    <source>
        <dbReference type="Proteomes" id="UP001626536"/>
    </source>
</evidence>
<evidence type="ECO:0000313" key="2">
    <source>
        <dbReference type="EMBL" id="WOJ90049.1"/>
    </source>
</evidence>
<proteinExistence type="predicted"/>
<organism evidence="2 3">
    <name type="scientific">Methylocapsa polymorpha</name>
    <dbReference type="NCBI Taxonomy" id="3080828"/>
    <lineage>
        <taxon>Bacteria</taxon>
        <taxon>Pseudomonadati</taxon>
        <taxon>Pseudomonadota</taxon>
        <taxon>Alphaproteobacteria</taxon>
        <taxon>Hyphomicrobiales</taxon>
        <taxon>Beijerinckiaceae</taxon>
        <taxon>Methylocapsa</taxon>
    </lineage>
</organism>
<keyword evidence="3" id="KW-1185">Reference proteome</keyword>
<dbReference type="RefSeq" id="WP_407339493.1">
    <property type="nucleotide sequence ID" value="NZ_CP136862.1"/>
</dbReference>
<evidence type="ECO:0000256" key="1">
    <source>
        <dbReference type="SAM" id="SignalP"/>
    </source>
</evidence>
<keyword evidence="1" id="KW-0732">Signal</keyword>
<dbReference type="Proteomes" id="UP001626536">
    <property type="component" value="Chromosome"/>
</dbReference>
<protein>
    <submittedName>
        <fullName evidence="2">Uncharacterized protein</fullName>
    </submittedName>
</protein>
<feature type="chain" id="PRO_5046645152" evidence="1">
    <location>
        <begin position="23"/>
        <end position="74"/>
    </location>
</feature>
<accession>A0ABZ0HUG5</accession>